<proteinExistence type="predicted"/>
<accession>A0A0H3E8K9</accession>
<protein>
    <submittedName>
        <fullName evidence="4">IunH Inosine-uridine preferring nucleoside hydrolase</fullName>
        <ecNumber evidence="4">3.2.2.8</ecNumber>
    </submittedName>
</protein>
<name>A0A0H3E8K9_BIFBP</name>
<dbReference type="CDD" id="cd02650">
    <property type="entry name" value="nuc_hydro_CaPnhB"/>
    <property type="match status" value="1"/>
</dbReference>
<dbReference type="EC" id="3.2.2.8" evidence="4"/>
<dbReference type="AlphaFoldDB" id="A0A0H3E8K9"/>
<dbReference type="HOGENOM" id="CLU_036838_3_0_11"/>
<dbReference type="GO" id="GO:0008477">
    <property type="term" value="F:purine nucleosidase activity"/>
    <property type="evidence" value="ECO:0007669"/>
    <property type="project" value="TreeGrafter"/>
</dbReference>
<evidence type="ECO:0000313" key="5">
    <source>
        <dbReference type="Proteomes" id="UP000002312"/>
    </source>
</evidence>
<dbReference type="PANTHER" id="PTHR12304">
    <property type="entry name" value="INOSINE-URIDINE PREFERRING NUCLEOSIDE HYDROLASE"/>
    <property type="match status" value="1"/>
</dbReference>
<dbReference type="GO" id="GO:0006152">
    <property type="term" value="P:purine nucleoside catabolic process"/>
    <property type="evidence" value="ECO:0007669"/>
    <property type="project" value="TreeGrafter"/>
</dbReference>
<evidence type="ECO:0000313" key="4">
    <source>
        <dbReference type="EMBL" id="ADP35557.1"/>
    </source>
</evidence>
<evidence type="ECO:0000256" key="1">
    <source>
        <dbReference type="ARBA" id="ARBA00022801"/>
    </source>
</evidence>
<dbReference type="GO" id="GO:0005829">
    <property type="term" value="C:cytosol"/>
    <property type="evidence" value="ECO:0007669"/>
    <property type="project" value="TreeGrafter"/>
</dbReference>
<dbReference type="InterPro" id="IPR036452">
    <property type="entry name" value="Ribo_hydro-like"/>
</dbReference>
<dbReference type="InterPro" id="IPR001910">
    <property type="entry name" value="Inosine/uridine_hydrolase_dom"/>
</dbReference>
<evidence type="ECO:0000259" key="3">
    <source>
        <dbReference type="Pfam" id="PF01156"/>
    </source>
</evidence>
<sequence>MTRKLILDLDTGIDDTLAIAYALASEQADDVRLIGITGTYGNVTVETGMRNALAVTDLLGHPEVSVYPGLDRPSTAPENFCYSPSAGTRRIHGDNGIGDMTIPDSRRSPETTAAADFIIDAAHTYGKDLVIVPTGAMTTIAEVCRREPRIGELVGSITFMGGALTVPGNVTPGAEANIMQDPEAADAILRSGVETTMIGLDVTHQAVLTRRDIERWRRLGTAAGDFLAGMTDFYIDAYSATQPELEGCGMHDPLAVAAALDPTLVTTLGMNLQVDLEGAYRGRTIGDRAHDRLTDSHKTTQVAVRVDIARFKSQFLDRITALASH</sequence>
<dbReference type="EMBL" id="CP001840">
    <property type="protein sequence ID" value="ADP35557.1"/>
    <property type="molecule type" value="Genomic_DNA"/>
</dbReference>
<dbReference type="InterPro" id="IPR023186">
    <property type="entry name" value="IUNH"/>
</dbReference>
<dbReference type="GO" id="GO:0050263">
    <property type="term" value="F:ribosylpyrimidine nucleosidase activity"/>
    <property type="evidence" value="ECO:0007669"/>
    <property type="project" value="UniProtKB-EC"/>
</dbReference>
<keyword evidence="1 4" id="KW-0378">Hydrolase</keyword>
<dbReference type="SUPFAM" id="SSF53590">
    <property type="entry name" value="Nucleoside hydrolase"/>
    <property type="match status" value="1"/>
</dbReference>
<dbReference type="RefSeq" id="WP_013389603.1">
    <property type="nucleotide sequence ID" value="NC_014638.1"/>
</dbReference>
<dbReference type="PANTHER" id="PTHR12304:SF4">
    <property type="entry name" value="URIDINE NUCLEOSIDASE"/>
    <property type="match status" value="1"/>
</dbReference>
<keyword evidence="2 4" id="KW-0326">Glycosidase</keyword>
<reference evidence="4 5" key="1">
    <citation type="journal article" date="2010" name="Proc. Natl. Acad. Sci. U.S.A.">
        <title>Genome analysis of Bifidobacterium bifidum PRL2010 reveals metabolic pathways for host-derived glycan foraging.</title>
        <authorList>
            <person name="Turroni F."/>
            <person name="Bottacini F."/>
            <person name="Foroni E."/>
            <person name="Mulder I."/>
            <person name="Kim J.H."/>
            <person name="Zomer A."/>
            <person name="Sanchez B."/>
            <person name="Bidossi A."/>
            <person name="Ferrarini A."/>
            <person name="Giubellini V."/>
            <person name="Delledonne M."/>
            <person name="Henrissat B."/>
            <person name="Coutinho P."/>
            <person name="Oggioni M."/>
            <person name="Fitzgerald G.F."/>
            <person name="Mills D."/>
            <person name="Margolles A."/>
            <person name="Kelly D."/>
            <person name="van Sinderen D."/>
            <person name="Ventura M."/>
        </authorList>
    </citation>
    <scope>NUCLEOTIDE SEQUENCE [LARGE SCALE GENOMIC DNA]</scope>
    <source>
        <strain evidence="4 5">PRL2010</strain>
    </source>
</reference>
<dbReference type="KEGG" id="bbp:BBPR_0450"/>
<gene>
    <name evidence="4" type="primary">iunH</name>
    <name evidence="4" type="ordered locus">BBPR_0450</name>
</gene>
<feature type="domain" description="Inosine/uridine-preferring nucleoside hydrolase" evidence="3">
    <location>
        <begin position="5"/>
        <end position="312"/>
    </location>
</feature>
<dbReference type="Gene3D" id="3.90.245.10">
    <property type="entry name" value="Ribonucleoside hydrolase-like"/>
    <property type="match status" value="1"/>
</dbReference>
<dbReference type="PATRIC" id="fig|702459.3.peg.467"/>
<organism evidence="4 5">
    <name type="scientific">Bifidobacterium bifidum (strain PRL2010)</name>
    <dbReference type="NCBI Taxonomy" id="702459"/>
    <lineage>
        <taxon>Bacteria</taxon>
        <taxon>Bacillati</taxon>
        <taxon>Actinomycetota</taxon>
        <taxon>Actinomycetes</taxon>
        <taxon>Bifidobacteriales</taxon>
        <taxon>Bifidobacteriaceae</taxon>
        <taxon>Bifidobacterium</taxon>
    </lineage>
</organism>
<dbReference type="OrthoDB" id="9797882at2"/>
<dbReference type="Proteomes" id="UP000002312">
    <property type="component" value="Chromosome"/>
</dbReference>
<dbReference type="Pfam" id="PF01156">
    <property type="entry name" value="IU_nuc_hydro"/>
    <property type="match status" value="1"/>
</dbReference>
<evidence type="ECO:0000256" key="2">
    <source>
        <dbReference type="ARBA" id="ARBA00023295"/>
    </source>
</evidence>
<dbReference type="eggNOG" id="COG1957">
    <property type="taxonomic scope" value="Bacteria"/>
</dbReference>